<dbReference type="Proteomes" id="UP000036403">
    <property type="component" value="Unassembled WGS sequence"/>
</dbReference>
<dbReference type="OrthoDB" id="69964at2759"/>
<reference evidence="1 2" key="1">
    <citation type="submission" date="2015-04" db="EMBL/GenBank/DDBJ databases">
        <title>Lasius niger genome sequencing.</title>
        <authorList>
            <person name="Konorov E.A."/>
            <person name="Nikitin M.A."/>
            <person name="Kirill M.V."/>
            <person name="Chang P."/>
        </authorList>
    </citation>
    <scope>NUCLEOTIDE SEQUENCE [LARGE SCALE GENOMIC DNA]</scope>
    <source>
        <tissue evidence="1">Whole</tissue>
    </source>
</reference>
<protein>
    <submittedName>
        <fullName evidence="1">Disco-interacting protein 2-like protein</fullName>
    </submittedName>
</protein>
<comment type="caution">
    <text evidence="1">The sequence shown here is derived from an EMBL/GenBank/DDBJ whole genome shotgun (WGS) entry which is preliminary data.</text>
</comment>
<dbReference type="AlphaFoldDB" id="A0A0J7KPC8"/>
<evidence type="ECO:0000313" key="1">
    <source>
        <dbReference type="EMBL" id="KMQ92207.1"/>
    </source>
</evidence>
<name>A0A0J7KPC8_LASNI</name>
<proteinExistence type="predicted"/>
<gene>
    <name evidence="1" type="ORF">RF55_7843</name>
</gene>
<dbReference type="PaxDb" id="67767-A0A0J7KPC8"/>
<dbReference type="STRING" id="67767.A0A0J7KPC8"/>
<dbReference type="EMBL" id="LBMM01004648">
    <property type="protein sequence ID" value="KMQ92207.1"/>
    <property type="molecule type" value="Genomic_DNA"/>
</dbReference>
<evidence type="ECO:0000313" key="2">
    <source>
        <dbReference type="Proteomes" id="UP000036403"/>
    </source>
</evidence>
<sequence length="277" mass="31441">MRPLSFENLRRLVSRRKDRNEPSFKRSESFKRISIRKSYLDRGKRRNRIQKNLETAVNFPAQSATNEEKIISQIKVEESKKNEECSFSRDFITYDEWLQGVRSSSREKLHEINFESLQHLKVKAVKPTNHTDLADSITEDLKVLQLDSSPTLTPKSKIFRITSDETTDKYDTSSWAQESSMEGSPSVSINLGRIWRDAVPVPVPISVSIPVSTSSYSSVSNSSVYNVLDNVLKEKKPQPTIARTVSVPEKPISKDNTTSSSFGFSLRISKLADLRPG</sequence>
<keyword evidence="2" id="KW-1185">Reference proteome</keyword>
<organism evidence="1 2">
    <name type="scientific">Lasius niger</name>
    <name type="common">Black garden ant</name>
    <dbReference type="NCBI Taxonomy" id="67767"/>
    <lineage>
        <taxon>Eukaryota</taxon>
        <taxon>Metazoa</taxon>
        <taxon>Ecdysozoa</taxon>
        <taxon>Arthropoda</taxon>
        <taxon>Hexapoda</taxon>
        <taxon>Insecta</taxon>
        <taxon>Pterygota</taxon>
        <taxon>Neoptera</taxon>
        <taxon>Endopterygota</taxon>
        <taxon>Hymenoptera</taxon>
        <taxon>Apocrita</taxon>
        <taxon>Aculeata</taxon>
        <taxon>Formicoidea</taxon>
        <taxon>Formicidae</taxon>
        <taxon>Formicinae</taxon>
        <taxon>Lasius</taxon>
        <taxon>Lasius</taxon>
    </lineage>
</organism>
<accession>A0A0J7KPC8</accession>